<dbReference type="Proteomes" id="UP000054217">
    <property type="component" value="Unassembled WGS sequence"/>
</dbReference>
<proteinExistence type="predicted"/>
<keyword evidence="3" id="KW-1185">Reference proteome</keyword>
<evidence type="ECO:0000313" key="3">
    <source>
        <dbReference type="Proteomes" id="UP000054217"/>
    </source>
</evidence>
<protein>
    <submittedName>
        <fullName evidence="2">Uncharacterized protein</fullName>
    </submittedName>
</protein>
<evidence type="ECO:0000256" key="1">
    <source>
        <dbReference type="SAM" id="MobiDB-lite"/>
    </source>
</evidence>
<gene>
    <name evidence="2" type="ORF">M404DRAFT_289383</name>
</gene>
<evidence type="ECO:0000313" key="2">
    <source>
        <dbReference type="EMBL" id="KIO09770.1"/>
    </source>
</evidence>
<name>A0A0C3P8I0_PISTI</name>
<organism evidence="2 3">
    <name type="scientific">Pisolithus tinctorius Marx 270</name>
    <dbReference type="NCBI Taxonomy" id="870435"/>
    <lineage>
        <taxon>Eukaryota</taxon>
        <taxon>Fungi</taxon>
        <taxon>Dikarya</taxon>
        <taxon>Basidiomycota</taxon>
        <taxon>Agaricomycotina</taxon>
        <taxon>Agaricomycetes</taxon>
        <taxon>Agaricomycetidae</taxon>
        <taxon>Boletales</taxon>
        <taxon>Sclerodermatineae</taxon>
        <taxon>Pisolithaceae</taxon>
        <taxon>Pisolithus</taxon>
    </lineage>
</organism>
<feature type="region of interest" description="Disordered" evidence="1">
    <location>
        <begin position="23"/>
        <end position="44"/>
    </location>
</feature>
<reference evidence="2 3" key="1">
    <citation type="submission" date="2014-04" db="EMBL/GenBank/DDBJ databases">
        <authorList>
            <consortium name="DOE Joint Genome Institute"/>
            <person name="Kuo A."/>
            <person name="Kohler A."/>
            <person name="Costa M.D."/>
            <person name="Nagy L.G."/>
            <person name="Floudas D."/>
            <person name="Copeland A."/>
            <person name="Barry K.W."/>
            <person name="Cichocki N."/>
            <person name="Veneault-Fourrey C."/>
            <person name="LaButti K."/>
            <person name="Lindquist E.A."/>
            <person name="Lipzen A."/>
            <person name="Lundell T."/>
            <person name="Morin E."/>
            <person name="Murat C."/>
            <person name="Sun H."/>
            <person name="Tunlid A."/>
            <person name="Henrissat B."/>
            <person name="Grigoriev I.V."/>
            <person name="Hibbett D.S."/>
            <person name="Martin F."/>
            <person name="Nordberg H.P."/>
            <person name="Cantor M.N."/>
            <person name="Hua S.X."/>
        </authorList>
    </citation>
    <scope>NUCLEOTIDE SEQUENCE [LARGE SCALE GENOMIC DNA]</scope>
    <source>
        <strain evidence="2 3">Marx 270</strain>
    </source>
</reference>
<dbReference type="HOGENOM" id="CLU_2185031_0_0_1"/>
<reference evidence="3" key="2">
    <citation type="submission" date="2015-01" db="EMBL/GenBank/DDBJ databases">
        <title>Evolutionary Origins and Diversification of the Mycorrhizal Mutualists.</title>
        <authorList>
            <consortium name="DOE Joint Genome Institute"/>
            <consortium name="Mycorrhizal Genomics Consortium"/>
            <person name="Kohler A."/>
            <person name="Kuo A."/>
            <person name="Nagy L.G."/>
            <person name="Floudas D."/>
            <person name="Copeland A."/>
            <person name="Barry K.W."/>
            <person name="Cichocki N."/>
            <person name="Veneault-Fourrey C."/>
            <person name="LaButti K."/>
            <person name="Lindquist E.A."/>
            <person name="Lipzen A."/>
            <person name="Lundell T."/>
            <person name="Morin E."/>
            <person name="Murat C."/>
            <person name="Riley R."/>
            <person name="Ohm R."/>
            <person name="Sun H."/>
            <person name="Tunlid A."/>
            <person name="Henrissat B."/>
            <person name="Grigoriev I.V."/>
            <person name="Hibbett D.S."/>
            <person name="Martin F."/>
        </authorList>
    </citation>
    <scope>NUCLEOTIDE SEQUENCE [LARGE SCALE GENOMIC DNA]</scope>
    <source>
        <strain evidence="3">Marx 270</strain>
    </source>
</reference>
<dbReference type="AlphaFoldDB" id="A0A0C3P8I0"/>
<accession>A0A0C3P8I0</accession>
<dbReference type="InParanoid" id="A0A0C3P8I0"/>
<dbReference type="EMBL" id="KN831954">
    <property type="protein sequence ID" value="KIO09770.1"/>
    <property type="molecule type" value="Genomic_DNA"/>
</dbReference>
<sequence>MTQIPGQTYPYYSVAQHRISGPYPAQAQEPRVWSTTPRHVTDSRPPGQWTCLELDKTCKRISDARPLHAALCFSNCVAYYGYRSVGVGFRPAPMMEMRVIPEENAESAH</sequence>